<dbReference type="InterPro" id="IPR032867">
    <property type="entry name" value="DYW_dom"/>
</dbReference>
<evidence type="ECO:0000256" key="1">
    <source>
        <dbReference type="ARBA" id="ARBA00006643"/>
    </source>
</evidence>
<proteinExistence type="inferred from homology"/>
<dbReference type="Gene3D" id="1.25.40.10">
    <property type="entry name" value="Tetratricopeptide repeat domain"/>
    <property type="match status" value="1"/>
</dbReference>
<organism evidence="5 6">
    <name type="scientific">Linum tenue</name>
    <dbReference type="NCBI Taxonomy" id="586396"/>
    <lineage>
        <taxon>Eukaryota</taxon>
        <taxon>Viridiplantae</taxon>
        <taxon>Streptophyta</taxon>
        <taxon>Embryophyta</taxon>
        <taxon>Tracheophyta</taxon>
        <taxon>Spermatophyta</taxon>
        <taxon>Magnoliopsida</taxon>
        <taxon>eudicotyledons</taxon>
        <taxon>Gunneridae</taxon>
        <taxon>Pentapetalae</taxon>
        <taxon>rosids</taxon>
        <taxon>fabids</taxon>
        <taxon>Malpighiales</taxon>
        <taxon>Linaceae</taxon>
        <taxon>Linum</taxon>
    </lineage>
</organism>
<dbReference type="EMBL" id="CAMGYJ010000008">
    <property type="protein sequence ID" value="CAI0461221.1"/>
    <property type="molecule type" value="Genomic_DNA"/>
</dbReference>
<name>A0AAV0NSB7_9ROSI</name>
<dbReference type="EMBL" id="CAMGYJ010000008">
    <property type="protein sequence ID" value="CAI0461254.1"/>
    <property type="molecule type" value="Genomic_DNA"/>
</dbReference>
<protein>
    <recommendedName>
        <fullName evidence="3">DYW domain-containing protein</fullName>
    </recommendedName>
</protein>
<feature type="domain" description="DYW" evidence="3">
    <location>
        <begin position="92"/>
        <end position="170"/>
    </location>
</feature>
<dbReference type="Proteomes" id="UP001154282">
    <property type="component" value="Unassembled WGS sequence"/>
</dbReference>
<evidence type="ECO:0000313" key="5">
    <source>
        <dbReference type="EMBL" id="CAI0461254.1"/>
    </source>
</evidence>
<comment type="caution">
    <text evidence="5">The sequence shown here is derived from an EMBL/GenBank/DDBJ whole genome shotgun (WGS) entry which is preliminary data.</text>
</comment>
<dbReference type="InterPro" id="IPR002885">
    <property type="entry name" value="PPR_rpt"/>
</dbReference>
<evidence type="ECO:0000256" key="2">
    <source>
        <dbReference type="ARBA" id="ARBA00022737"/>
    </source>
</evidence>
<sequence length="170" mass="19169">MMEKQCGLKPSVQHYTCMVDLLGRSGCLSEAEDMIRSMRVKPDAAIWKTLLSACKINKEADMAQRIAEEVLRLQPQDSSSYVLLANAHASGVEEKEYNLTHHSEKLAVAFALMHTPPGMPIRIMKNLRICGDCHAAFRCISEVRNSEIVVRDGSRFHHFRNGKCSCGDYW</sequence>
<dbReference type="GO" id="GO:0003723">
    <property type="term" value="F:RNA binding"/>
    <property type="evidence" value="ECO:0007669"/>
    <property type="project" value="InterPro"/>
</dbReference>
<evidence type="ECO:0000313" key="4">
    <source>
        <dbReference type="EMBL" id="CAI0461221.1"/>
    </source>
</evidence>
<gene>
    <name evidence="4" type="ORF">LITE_LOCUS34848</name>
    <name evidence="5" type="ORF">LITE_LOCUS34860</name>
</gene>
<dbReference type="InterPro" id="IPR011990">
    <property type="entry name" value="TPR-like_helical_dom_sf"/>
</dbReference>
<dbReference type="GO" id="GO:0008270">
    <property type="term" value="F:zinc ion binding"/>
    <property type="evidence" value="ECO:0007669"/>
    <property type="project" value="InterPro"/>
</dbReference>
<comment type="similarity">
    <text evidence="1">Belongs to the PPR family. PCMP-H subfamily.</text>
</comment>
<dbReference type="AlphaFoldDB" id="A0AAV0NSB7"/>
<reference evidence="5" key="1">
    <citation type="submission" date="2022-08" db="EMBL/GenBank/DDBJ databases">
        <authorList>
            <person name="Gutierrez-Valencia J."/>
        </authorList>
    </citation>
    <scope>NUCLEOTIDE SEQUENCE</scope>
</reference>
<dbReference type="Pfam" id="PF01535">
    <property type="entry name" value="PPR"/>
    <property type="match status" value="1"/>
</dbReference>
<keyword evidence="2" id="KW-0677">Repeat</keyword>
<keyword evidence="6" id="KW-1185">Reference proteome</keyword>
<dbReference type="PANTHER" id="PTHR47926:SF409">
    <property type="entry name" value="DYW DOMAIN-CONTAINING PROTEIN"/>
    <property type="match status" value="1"/>
</dbReference>
<evidence type="ECO:0000259" key="3">
    <source>
        <dbReference type="Pfam" id="PF14432"/>
    </source>
</evidence>
<dbReference type="Pfam" id="PF14432">
    <property type="entry name" value="DYW_deaminase"/>
    <property type="match status" value="1"/>
</dbReference>
<dbReference type="NCBIfam" id="TIGR00756">
    <property type="entry name" value="PPR"/>
    <property type="match status" value="1"/>
</dbReference>
<dbReference type="GO" id="GO:0009451">
    <property type="term" value="P:RNA modification"/>
    <property type="evidence" value="ECO:0007669"/>
    <property type="project" value="InterPro"/>
</dbReference>
<accession>A0AAV0NSB7</accession>
<evidence type="ECO:0000313" key="6">
    <source>
        <dbReference type="Proteomes" id="UP001154282"/>
    </source>
</evidence>
<dbReference type="PANTHER" id="PTHR47926">
    <property type="entry name" value="PENTATRICOPEPTIDE REPEAT-CONTAINING PROTEIN"/>
    <property type="match status" value="1"/>
</dbReference>
<dbReference type="InterPro" id="IPR046960">
    <property type="entry name" value="PPR_At4g14850-like_plant"/>
</dbReference>